<gene>
    <name evidence="3" type="ORF">SAMN05192532_102567</name>
</gene>
<accession>A0A1I2BXL9</accession>
<dbReference type="AlphaFoldDB" id="A0A1I2BXL9"/>
<keyword evidence="3" id="KW-0804">Transcription</keyword>
<organism evidence="3 4">
    <name type="scientific">Alteribacillus iranensis</name>
    <dbReference type="NCBI Taxonomy" id="930128"/>
    <lineage>
        <taxon>Bacteria</taxon>
        <taxon>Bacillati</taxon>
        <taxon>Bacillota</taxon>
        <taxon>Bacilli</taxon>
        <taxon>Bacillales</taxon>
        <taxon>Bacillaceae</taxon>
        <taxon>Alteribacillus</taxon>
    </lineage>
</organism>
<dbReference type="STRING" id="930128.SAMN05192532_102567"/>
<sequence length="120" mass="13749">MTYKEDTANRPASQNEENQIEETRTQRRKQKAEEKKEASAGKSGKKWARLWARIRAMFSRSKTSVRMVPIWARLLIVLALLIISITAGLLVGYSLVGEGDSLGVLSLERWRELYHFIQGE</sequence>
<keyword evidence="2" id="KW-0472">Membrane</keyword>
<protein>
    <submittedName>
        <fullName evidence="3">DNA-directed RNA polymerase subunit beta</fullName>
    </submittedName>
</protein>
<dbReference type="InterPro" id="IPR024596">
    <property type="entry name" value="RNApol_su_b/EpuA"/>
</dbReference>
<name>A0A1I2BXL9_9BACI</name>
<reference evidence="3 4" key="1">
    <citation type="submission" date="2016-10" db="EMBL/GenBank/DDBJ databases">
        <authorList>
            <person name="de Groot N.N."/>
        </authorList>
    </citation>
    <scope>NUCLEOTIDE SEQUENCE [LARGE SCALE GENOMIC DNA]</scope>
    <source>
        <strain evidence="3 4">DSM 23995</strain>
    </source>
</reference>
<evidence type="ECO:0000313" key="3">
    <source>
        <dbReference type="EMBL" id="SFE60857.1"/>
    </source>
</evidence>
<keyword evidence="2" id="KW-0812">Transmembrane</keyword>
<proteinExistence type="predicted"/>
<keyword evidence="4" id="KW-1185">Reference proteome</keyword>
<keyword evidence="3" id="KW-0240">DNA-directed RNA polymerase</keyword>
<evidence type="ECO:0000256" key="1">
    <source>
        <dbReference type="SAM" id="MobiDB-lite"/>
    </source>
</evidence>
<feature type="transmembrane region" description="Helical" evidence="2">
    <location>
        <begin position="70"/>
        <end position="96"/>
    </location>
</feature>
<evidence type="ECO:0000313" key="4">
    <source>
        <dbReference type="Proteomes" id="UP000199516"/>
    </source>
</evidence>
<feature type="region of interest" description="Disordered" evidence="1">
    <location>
        <begin position="1"/>
        <end position="46"/>
    </location>
</feature>
<dbReference type="GO" id="GO:0000428">
    <property type="term" value="C:DNA-directed RNA polymerase complex"/>
    <property type="evidence" value="ECO:0007669"/>
    <property type="project" value="UniProtKB-KW"/>
</dbReference>
<feature type="compositionally biased region" description="Basic and acidic residues" evidence="1">
    <location>
        <begin position="21"/>
        <end position="39"/>
    </location>
</feature>
<dbReference type="RefSeq" id="WP_091659299.1">
    <property type="nucleotide sequence ID" value="NZ_FONT01000002.1"/>
</dbReference>
<evidence type="ECO:0000256" key="2">
    <source>
        <dbReference type="SAM" id="Phobius"/>
    </source>
</evidence>
<dbReference type="Pfam" id="PF11772">
    <property type="entry name" value="EpuA"/>
    <property type="match status" value="1"/>
</dbReference>
<dbReference type="OrthoDB" id="2300232at2"/>
<keyword evidence="2" id="KW-1133">Transmembrane helix</keyword>
<dbReference type="Proteomes" id="UP000199516">
    <property type="component" value="Unassembled WGS sequence"/>
</dbReference>
<dbReference type="EMBL" id="FONT01000002">
    <property type="protein sequence ID" value="SFE60857.1"/>
    <property type="molecule type" value="Genomic_DNA"/>
</dbReference>